<accession>A0AAN8G2R9</accession>
<dbReference type="AlphaFoldDB" id="A0AAN8G2R9"/>
<organism evidence="1 2">
    <name type="scientific">Trichostrongylus colubriformis</name>
    <name type="common">Black scour worm</name>
    <dbReference type="NCBI Taxonomy" id="6319"/>
    <lineage>
        <taxon>Eukaryota</taxon>
        <taxon>Metazoa</taxon>
        <taxon>Ecdysozoa</taxon>
        <taxon>Nematoda</taxon>
        <taxon>Chromadorea</taxon>
        <taxon>Rhabditida</taxon>
        <taxon>Rhabditina</taxon>
        <taxon>Rhabditomorpha</taxon>
        <taxon>Strongyloidea</taxon>
        <taxon>Trichostrongylidae</taxon>
        <taxon>Trichostrongylus</taxon>
    </lineage>
</organism>
<protein>
    <submittedName>
        <fullName evidence="1">Uncharacterized protein</fullName>
    </submittedName>
</protein>
<reference evidence="1 2" key="1">
    <citation type="submission" date="2019-10" db="EMBL/GenBank/DDBJ databases">
        <title>Assembly and Annotation for the nematode Trichostrongylus colubriformis.</title>
        <authorList>
            <person name="Martin J."/>
        </authorList>
    </citation>
    <scope>NUCLEOTIDE SEQUENCE [LARGE SCALE GENOMIC DNA]</scope>
    <source>
        <strain evidence="1">G859</strain>
        <tissue evidence="1">Whole worm</tissue>
    </source>
</reference>
<evidence type="ECO:0000313" key="1">
    <source>
        <dbReference type="EMBL" id="KAK5986097.1"/>
    </source>
</evidence>
<dbReference type="EMBL" id="WIXE01001022">
    <property type="protein sequence ID" value="KAK5986097.1"/>
    <property type="molecule type" value="Genomic_DNA"/>
</dbReference>
<proteinExistence type="predicted"/>
<keyword evidence="2" id="KW-1185">Reference proteome</keyword>
<gene>
    <name evidence="1" type="ORF">GCK32_007741</name>
</gene>
<sequence length="111" mass="12626">MRRLQSTMNKLRDDPSLLQQYHDTMMNQLENQIIEEVDESAKESAKPKGKIIHYLAHQAILTPHKNTTKLRVAFDASAHLENCPPLNDVLNQGPLCFLFCVTFSTAFALET</sequence>
<comment type="caution">
    <text evidence="1">The sequence shown here is derived from an EMBL/GenBank/DDBJ whole genome shotgun (WGS) entry which is preliminary data.</text>
</comment>
<evidence type="ECO:0000313" key="2">
    <source>
        <dbReference type="Proteomes" id="UP001331761"/>
    </source>
</evidence>
<name>A0AAN8G2R9_TRICO</name>
<dbReference type="Proteomes" id="UP001331761">
    <property type="component" value="Unassembled WGS sequence"/>
</dbReference>